<feature type="domain" description="Beta-xylosidase C-terminal Concanavalin A-like" evidence="7">
    <location>
        <begin position="345"/>
        <end position="525"/>
    </location>
</feature>
<evidence type="ECO:0000256" key="5">
    <source>
        <dbReference type="PIRSR" id="PIRSR606710-2"/>
    </source>
</evidence>
<proteinExistence type="inferred from homology"/>
<reference evidence="8 9" key="1">
    <citation type="submission" date="2019-09" db="EMBL/GenBank/DDBJ databases">
        <title>Genome sequencing of strain KACC 19306.</title>
        <authorList>
            <person name="Heo J."/>
            <person name="Kim S.-J."/>
            <person name="Kim J.-S."/>
            <person name="Hong S.-B."/>
            <person name="Kwon S.-W."/>
        </authorList>
    </citation>
    <scope>NUCLEOTIDE SEQUENCE [LARGE SCALE GENOMIC DNA]</scope>
    <source>
        <strain evidence="8 9">KACC 19306</strain>
    </source>
</reference>
<dbReference type="GO" id="GO:0004553">
    <property type="term" value="F:hydrolase activity, hydrolyzing O-glycosyl compounds"/>
    <property type="evidence" value="ECO:0007669"/>
    <property type="project" value="InterPro"/>
</dbReference>
<dbReference type="Pfam" id="PF04616">
    <property type="entry name" value="Glyco_hydro_43"/>
    <property type="match status" value="1"/>
</dbReference>
<keyword evidence="2 6" id="KW-0378">Hydrolase</keyword>
<organism evidence="8 9">
    <name type="scientific">Agromyces intestinalis</name>
    <dbReference type="NCBI Taxonomy" id="2592652"/>
    <lineage>
        <taxon>Bacteria</taxon>
        <taxon>Bacillati</taxon>
        <taxon>Actinomycetota</taxon>
        <taxon>Actinomycetes</taxon>
        <taxon>Micrococcales</taxon>
        <taxon>Microbacteriaceae</taxon>
        <taxon>Agromyces</taxon>
    </lineage>
</organism>
<feature type="site" description="Important for catalytic activity, responsible for pKa modulation of the active site Glu and correct orientation of both the proton donor and substrate" evidence="5">
    <location>
        <position position="142"/>
    </location>
</feature>
<evidence type="ECO:0000256" key="2">
    <source>
        <dbReference type="ARBA" id="ARBA00022801"/>
    </source>
</evidence>
<dbReference type="InterPro" id="IPR023296">
    <property type="entry name" value="Glyco_hydro_beta-prop_sf"/>
</dbReference>
<evidence type="ECO:0000256" key="4">
    <source>
        <dbReference type="PIRSR" id="PIRSR606710-1"/>
    </source>
</evidence>
<evidence type="ECO:0000256" key="1">
    <source>
        <dbReference type="ARBA" id="ARBA00009865"/>
    </source>
</evidence>
<dbReference type="EMBL" id="CP043505">
    <property type="protein sequence ID" value="QEO14465.1"/>
    <property type="molecule type" value="Genomic_DNA"/>
</dbReference>
<sequence>MTRPAPTGRYRNPILPGCHPDPSICRVGDEYFLVTSTFEYLPGLPIHRSTNLVDWQQIGHAIHREGQLDLAGLPGSKGLYAPTIRHHDGRFFVVCTVVVPAPHQAAPPEGGWPRAGHFLVTADDPAGPWSDPIWFDGLEGIDPSLVFDDDRVWLCGNRLASPGLWPGQTDIWLRELDPATFAVIGDEHLIWHGALEGAGWAEGPHLFPRPGGGWMLVAAEGGTDRDHSVCVAYADEITGPYTGDPGNPRLSHRDLGDRAPIANVGHADLVDDGAGRTWATVLGTQLLIDDQGGGVNGLLGRQTHLVPVDWEGGRPLFAPGVGRVQLEVEVDGVPDQAPWPTELVDDFDAADLDLAWTGVGMLPTAFAALGERPSNVRLRATPAGPSDLEPFAFLGRRLPDHRVDVTVVLELGGAGRTSRSRAGLLLRTSERAHLELAVDHNGVAIATLVDEGVPTIVGTLTGVPSGAIALEARIDGLHAELLVAGRPLGEVDLSSLATGRTSRFVGTWVGPFAVGDGWADVDRVELRIRR</sequence>
<dbReference type="SUPFAM" id="SSF75005">
    <property type="entry name" value="Arabinanase/levansucrase/invertase"/>
    <property type="match status" value="1"/>
</dbReference>
<keyword evidence="9" id="KW-1185">Reference proteome</keyword>
<dbReference type="OrthoDB" id="9801455at2"/>
<feature type="active site" description="Proton acceptor" evidence="4">
    <location>
        <position position="21"/>
    </location>
</feature>
<dbReference type="SUPFAM" id="SSF49899">
    <property type="entry name" value="Concanavalin A-like lectins/glucanases"/>
    <property type="match status" value="1"/>
</dbReference>
<gene>
    <name evidence="8" type="ORF">FLP10_08560</name>
</gene>
<evidence type="ECO:0000313" key="9">
    <source>
        <dbReference type="Proteomes" id="UP000324678"/>
    </source>
</evidence>
<dbReference type="PANTHER" id="PTHR42812">
    <property type="entry name" value="BETA-XYLOSIDASE"/>
    <property type="match status" value="1"/>
</dbReference>
<dbReference type="GO" id="GO:0005975">
    <property type="term" value="P:carbohydrate metabolic process"/>
    <property type="evidence" value="ECO:0007669"/>
    <property type="project" value="InterPro"/>
</dbReference>
<dbReference type="KEGG" id="ail:FLP10_08560"/>
<evidence type="ECO:0000259" key="7">
    <source>
        <dbReference type="Pfam" id="PF17851"/>
    </source>
</evidence>
<protein>
    <submittedName>
        <fullName evidence="8">Glycoside hydrolase family 43 protein</fullName>
    </submittedName>
</protein>
<dbReference type="CDD" id="cd18617">
    <property type="entry name" value="GH43_XynB-like"/>
    <property type="match status" value="1"/>
</dbReference>
<dbReference type="InterPro" id="IPR041542">
    <property type="entry name" value="GH43_C2"/>
</dbReference>
<evidence type="ECO:0000256" key="3">
    <source>
        <dbReference type="ARBA" id="ARBA00023295"/>
    </source>
</evidence>
<accession>A0A5C1YFZ2</accession>
<keyword evidence="3 6" id="KW-0326">Glycosidase</keyword>
<name>A0A5C1YFZ2_9MICO</name>
<comment type="similarity">
    <text evidence="1 6">Belongs to the glycosyl hydrolase 43 family.</text>
</comment>
<evidence type="ECO:0000313" key="8">
    <source>
        <dbReference type="EMBL" id="QEO14465.1"/>
    </source>
</evidence>
<evidence type="ECO:0000256" key="6">
    <source>
        <dbReference type="RuleBase" id="RU361187"/>
    </source>
</evidence>
<dbReference type="Proteomes" id="UP000324678">
    <property type="component" value="Chromosome"/>
</dbReference>
<dbReference type="RefSeq" id="WP_149160486.1">
    <property type="nucleotide sequence ID" value="NZ_CP043505.1"/>
</dbReference>
<feature type="active site" description="Proton donor" evidence="4">
    <location>
        <position position="202"/>
    </location>
</feature>
<dbReference type="InterPro" id="IPR013320">
    <property type="entry name" value="ConA-like_dom_sf"/>
</dbReference>
<dbReference type="Pfam" id="PF17851">
    <property type="entry name" value="GH43_C2"/>
    <property type="match status" value="1"/>
</dbReference>
<dbReference type="AlphaFoldDB" id="A0A5C1YFZ2"/>
<dbReference type="Gene3D" id="2.115.10.20">
    <property type="entry name" value="Glycosyl hydrolase domain, family 43"/>
    <property type="match status" value="1"/>
</dbReference>
<dbReference type="Gene3D" id="2.60.120.200">
    <property type="match status" value="1"/>
</dbReference>
<dbReference type="PANTHER" id="PTHR42812:SF12">
    <property type="entry name" value="BETA-XYLOSIDASE-RELATED"/>
    <property type="match status" value="1"/>
</dbReference>
<dbReference type="InterPro" id="IPR051795">
    <property type="entry name" value="Glycosyl_Hydrlase_43"/>
</dbReference>
<dbReference type="InterPro" id="IPR006710">
    <property type="entry name" value="Glyco_hydro_43"/>
</dbReference>